<evidence type="ECO:0000256" key="4">
    <source>
        <dbReference type="ARBA" id="ARBA00022832"/>
    </source>
</evidence>
<keyword evidence="2" id="KW-0444">Lipid biosynthesis</keyword>
<keyword evidence="5" id="KW-0809">Transit peptide</keyword>
<evidence type="ECO:0000259" key="8">
    <source>
        <dbReference type="Pfam" id="PF01643"/>
    </source>
</evidence>
<dbReference type="PANTHER" id="PTHR31727">
    <property type="entry name" value="OLEOYL-ACYL CARRIER PROTEIN THIOESTERASE 1, CHLOROPLASTIC"/>
    <property type="match status" value="1"/>
</dbReference>
<feature type="domain" description="Acyl-ACP thioesterase N-terminal hotdog" evidence="8">
    <location>
        <begin position="26"/>
        <end position="150"/>
    </location>
</feature>
<evidence type="ECO:0000256" key="1">
    <source>
        <dbReference type="ARBA" id="ARBA00006500"/>
    </source>
</evidence>
<organism evidence="10 11">
    <name type="scientific">Mediterraneibacter butyricigenes</name>
    <dbReference type="NCBI Taxonomy" id="2316025"/>
    <lineage>
        <taxon>Bacteria</taxon>
        <taxon>Bacillati</taxon>
        <taxon>Bacillota</taxon>
        <taxon>Clostridia</taxon>
        <taxon>Lachnospirales</taxon>
        <taxon>Lachnospiraceae</taxon>
        <taxon>Mediterraneibacter</taxon>
    </lineage>
</organism>
<accession>A0A391PKN1</accession>
<gene>
    <name evidence="10" type="primary">fat</name>
    <name evidence="10" type="ORF">KGMB01110_18380</name>
</gene>
<protein>
    <submittedName>
        <fullName evidence="10">Acyl-ACP thioesterase</fullName>
    </submittedName>
</protein>
<dbReference type="PANTHER" id="PTHR31727:SF6">
    <property type="entry name" value="OLEOYL-ACYL CARRIER PROTEIN THIOESTERASE 1, CHLOROPLASTIC"/>
    <property type="match status" value="1"/>
</dbReference>
<reference evidence="11" key="1">
    <citation type="submission" date="2018-09" db="EMBL/GenBank/DDBJ databases">
        <title>Draft Genome Sequence of Mediterraneibacter sp. KCTC 15684.</title>
        <authorList>
            <person name="Kim J.S."/>
            <person name="Han K.I."/>
            <person name="Suh M.K."/>
            <person name="Lee K.C."/>
            <person name="Eom M.K."/>
            <person name="Lee J.H."/>
            <person name="Park S.H."/>
            <person name="Kang S.W."/>
            <person name="Park J.E."/>
            <person name="Oh B.S."/>
            <person name="Yu S.Y."/>
            <person name="Choi S.H."/>
            <person name="Lee D.H."/>
            <person name="Yoon H."/>
            <person name="Kim B."/>
            <person name="Yang S.J."/>
            <person name="Lee J.S."/>
        </authorList>
    </citation>
    <scope>NUCLEOTIDE SEQUENCE [LARGE SCALE GENOMIC DNA]</scope>
    <source>
        <strain evidence="11">KCTC 15684</strain>
    </source>
</reference>
<evidence type="ECO:0000256" key="7">
    <source>
        <dbReference type="ARBA" id="ARBA00023160"/>
    </source>
</evidence>
<proteinExistence type="inferred from homology"/>
<dbReference type="InterPro" id="IPR049427">
    <property type="entry name" value="Acyl-ACP_TE_C"/>
</dbReference>
<name>A0A391PKN1_9FIRM</name>
<keyword evidence="4" id="KW-0276">Fatty acid metabolism</keyword>
<dbReference type="Pfam" id="PF01643">
    <property type="entry name" value="Acyl-ACP_TE"/>
    <property type="match status" value="1"/>
</dbReference>
<dbReference type="Gene3D" id="3.10.129.10">
    <property type="entry name" value="Hotdog Thioesterase"/>
    <property type="match status" value="1"/>
</dbReference>
<dbReference type="AlphaFoldDB" id="A0A391PKN1"/>
<comment type="similarity">
    <text evidence="1">Belongs to the acyl-ACP thioesterase family.</text>
</comment>
<dbReference type="InterPro" id="IPR029069">
    <property type="entry name" value="HotDog_dom_sf"/>
</dbReference>
<feature type="domain" description="Acyl-ACP thioesterase-like C-terminal" evidence="9">
    <location>
        <begin position="174"/>
        <end position="229"/>
    </location>
</feature>
<evidence type="ECO:0000256" key="6">
    <source>
        <dbReference type="ARBA" id="ARBA00023098"/>
    </source>
</evidence>
<evidence type="ECO:0000313" key="11">
    <source>
        <dbReference type="Proteomes" id="UP000265643"/>
    </source>
</evidence>
<dbReference type="Proteomes" id="UP000265643">
    <property type="component" value="Unassembled WGS sequence"/>
</dbReference>
<evidence type="ECO:0000256" key="5">
    <source>
        <dbReference type="ARBA" id="ARBA00022946"/>
    </source>
</evidence>
<keyword evidence="7" id="KW-0275">Fatty acid biosynthesis</keyword>
<dbReference type="SUPFAM" id="SSF54637">
    <property type="entry name" value="Thioesterase/thiol ester dehydrase-isomerase"/>
    <property type="match status" value="2"/>
</dbReference>
<comment type="caution">
    <text evidence="10">The sequence shown here is derived from an EMBL/GenBank/DDBJ whole genome shotgun (WGS) entry which is preliminary data.</text>
</comment>
<dbReference type="CDD" id="cd00586">
    <property type="entry name" value="4HBT"/>
    <property type="match status" value="1"/>
</dbReference>
<dbReference type="InterPro" id="IPR002864">
    <property type="entry name" value="Acyl-ACP_thioesterase_NHD"/>
</dbReference>
<evidence type="ECO:0000259" key="9">
    <source>
        <dbReference type="Pfam" id="PF20791"/>
    </source>
</evidence>
<keyword evidence="3" id="KW-0378">Hydrolase</keyword>
<dbReference type="GO" id="GO:0000036">
    <property type="term" value="F:acyl carrier activity"/>
    <property type="evidence" value="ECO:0007669"/>
    <property type="project" value="TreeGrafter"/>
</dbReference>
<dbReference type="EMBL" id="BHGK01000001">
    <property type="protein sequence ID" value="GCA67402.1"/>
    <property type="molecule type" value="Genomic_DNA"/>
</dbReference>
<evidence type="ECO:0000256" key="2">
    <source>
        <dbReference type="ARBA" id="ARBA00022516"/>
    </source>
</evidence>
<dbReference type="InterPro" id="IPR045023">
    <property type="entry name" value="FATA/B"/>
</dbReference>
<dbReference type="Pfam" id="PF20791">
    <property type="entry name" value="Acyl-ACP_TE_C"/>
    <property type="match status" value="1"/>
</dbReference>
<evidence type="ECO:0000313" key="10">
    <source>
        <dbReference type="EMBL" id="GCA67402.1"/>
    </source>
</evidence>
<evidence type="ECO:0000256" key="3">
    <source>
        <dbReference type="ARBA" id="ARBA00022801"/>
    </source>
</evidence>
<keyword evidence="6" id="KW-0443">Lipid metabolism</keyword>
<sequence length="266" mass="31315">MGCTQRIKQISKRVLYIKEKRGKQMYTFNGRIRYSEIDHRDQLTLPALINYFQDCSTFHSEDVGMGHKELMAKNRAWILSYWQVEITRYPKLCERVQVGTFATDFQKFLGYRNFLMKTEEGEELAKAYAVWVYMDMMKGRPVRLPKEEADAYGIEPALDMKIESRKVAVPERLEERESFPVRKHHIDTNEHVNNCQYVQMAMDYLPRDLEIRRLRVEYKKSAVLGDIIYPKVAAEDGVWTVVLENEENQVYAVIEVRGSLPQEEAL</sequence>
<dbReference type="GO" id="GO:0016297">
    <property type="term" value="F:fatty acyl-[ACP] hydrolase activity"/>
    <property type="evidence" value="ECO:0007669"/>
    <property type="project" value="InterPro"/>
</dbReference>
<keyword evidence="11" id="KW-1185">Reference proteome</keyword>